<keyword evidence="9" id="KW-0624">Polysaccharide degradation</keyword>
<dbReference type="STRING" id="5539.A0A3E2HA86"/>
<dbReference type="PANTHER" id="PTHR11177">
    <property type="entry name" value="CHITINASE"/>
    <property type="match status" value="1"/>
</dbReference>
<dbReference type="InterPro" id="IPR017853">
    <property type="entry name" value="GH"/>
</dbReference>
<evidence type="ECO:0000256" key="11">
    <source>
        <dbReference type="SAM" id="MobiDB-lite"/>
    </source>
</evidence>
<keyword evidence="6" id="KW-0325">Glycoprotein</keyword>
<dbReference type="PANTHER" id="PTHR11177:SF384">
    <property type="entry name" value="CHITINASE"/>
    <property type="match status" value="1"/>
</dbReference>
<dbReference type="CDD" id="cd06548">
    <property type="entry name" value="GH18_chitinase"/>
    <property type="match status" value="1"/>
</dbReference>
<evidence type="ECO:0000256" key="9">
    <source>
        <dbReference type="ARBA" id="ARBA00023326"/>
    </source>
</evidence>
<evidence type="ECO:0000256" key="5">
    <source>
        <dbReference type="ARBA" id="ARBA00023024"/>
    </source>
</evidence>
<dbReference type="Gene3D" id="3.20.20.80">
    <property type="entry name" value="Glycosidases"/>
    <property type="match status" value="1"/>
</dbReference>
<dbReference type="EC" id="3.2.1.14" evidence="3"/>
<dbReference type="GO" id="GO:0008061">
    <property type="term" value="F:chitin binding"/>
    <property type="evidence" value="ECO:0007669"/>
    <property type="project" value="InterPro"/>
</dbReference>
<dbReference type="GO" id="GO:0005576">
    <property type="term" value="C:extracellular region"/>
    <property type="evidence" value="ECO:0007669"/>
    <property type="project" value="TreeGrafter"/>
</dbReference>
<feature type="non-terminal residue" evidence="14">
    <location>
        <position position="1"/>
    </location>
</feature>
<keyword evidence="12" id="KW-0732">Signal</keyword>
<feature type="domain" description="GH18" evidence="13">
    <location>
        <begin position="254"/>
        <end position="617"/>
    </location>
</feature>
<dbReference type="Pfam" id="PF00704">
    <property type="entry name" value="Glyco_hydro_18"/>
    <property type="match status" value="1"/>
</dbReference>
<dbReference type="SUPFAM" id="SSF51445">
    <property type="entry name" value="(Trans)glycosidases"/>
    <property type="match status" value="1"/>
</dbReference>
<evidence type="ECO:0000256" key="3">
    <source>
        <dbReference type="ARBA" id="ARBA00012729"/>
    </source>
</evidence>
<keyword evidence="15" id="KW-1185">Reference proteome</keyword>
<dbReference type="PROSITE" id="PS01095">
    <property type="entry name" value="GH18_1"/>
    <property type="match status" value="1"/>
</dbReference>
<keyword evidence="8 10" id="KW-0326">Glycosidase</keyword>
<name>A0A3E2HA86_SCYLI</name>
<gene>
    <name evidence="14" type="ORF">B7463_g6138</name>
</gene>
<keyword evidence="5" id="KW-0146">Chitin degradation</keyword>
<dbReference type="InterPro" id="IPR001223">
    <property type="entry name" value="Glyco_hydro18_cat"/>
</dbReference>
<reference evidence="14 15" key="1">
    <citation type="submission" date="2018-05" db="EMBL/GenBank/DDBJ databases">
        <title>Draft genome sequence of Scytalidium lignicola DSM 105466, a ubiquitous saprotrophic fungus.</title>
        <authorList>
            <person name="Buettner E."/>
            <person name="Gebauer A.M."/>
            <person name="Hofrichter M."/>
            <person name="Liers C."/>
            <person name="Kellner H."/>
        </authorList>
    </citation>
    <scope>NUCLEOTIDE SEQUENCE [LARGE SCALE GENOMIC DNA]</scope>
    <source>
        <strain evidence="14 15">DSM 105466</strain>
    </source>
</reference>
<comment type="catalytic activity">
    <reaction evidence="1">
        <text>Random endo-hydrolysis of N-acetyl-beta-D-glucosaminide (1-&gt;4)-beta-linkages in chitin and chitodextrins.</text>
        <dbReference type="EC" id="3.2.1.14"/>
    </reaction>
</comment>
<dbReference type="InterPro" id="IPR050314">
    <property type="entry name" value="Glycosyl_Hydrlase_18"/>
</dbReference>
<evidence type="ECO:0000256" key="10">
    <source>
        <dbReference type="RuleBase" id="RU000489"/>
    </source>
</evidence>
<dbReference type="OrthoDB" id="76388at2759"/>
<dbReference type="SMART" id="SM00636">
    <property type="entry name" value="Glyco_18"/>
    <property type="match status" value="1"/>
</dbReference>
<dbReference type="EMBL" id="NCSJ02000106">
    <property type="protein sequence ID" value="RFU30217.1"/>
    <property type="molecule type" value="Genomic_DNA"/>
</dbReference>
<evidence type="ECO:0000256" key="8">
    <source>
        <dbReference type="ARBA" id="ARBA00023295"/>
    </source>
</evidence>
<protein>
    <recommendedName>
        <fullName evidence="3">chitinase</fullName>
        <ecNumber evidence="3">3.2.1.14</ecNumber>
    </recommendedName>
</protein>
<feature type="region of interest" description="Disordered" evidence="11">
    <location>
        <begin position="183"/>
        <end position="249"/>
    </location>
</feature>
<keyword evidence="7" id="KW-0119">Carbohydrate metabolism</keyword>
<feature type="chain" id="PRO_5017798853" description="chitinase" evidence="12">
    <location>
        <begin position="22"/>
        <end position="641"/>
    </location>
</feature>
<feature type="compositionally biased region" description="Low complexity" evidence="11">
    <location>
        <begin position="51"/>
        <end position="67"/>
    </location>
</feature>
<keyword evidence="4 10" id="KW-0378">Hydrolase</keyword>
<dbReference type="InterPro" id="IPR029070">
    <property type="entry name" value="Chitinase_insertion_sf"/>
</dbReference>
<sequence>MVRCFFPLALASIGYILPILAAPVSEQASALVVRDGGYGYQTESTEVSGNSSPTSSPISSPISSPASSSISSSISATTTSSPISSSISALISSPTGLPTDSSLSALISSLINLPTSSLANSPISAPASSPISSPTGLLTNSSLSALISSLINSPTSLPANSSINAPISSSVSALVSSSISAPVSSPISSPTNSSISVPTSSPISLPTVSPTNSSISAPTSSPISVPTSSPTSLPTNSSISTPISSPTSSPTGGYMNEAYFVNWAIYGRNYQPQQLPASQLTHILYAFANIRSDGTVYLSDSYADLDKHYPTDSWNDAGNNVYGCIKQLYILKKHNRQLKVSLSIGGYTYSTNLPAAASTAVSRATFASTAVKLVQDLGLDGLDIDYEYPATDTDAANYVLLLKAVREALDSYAAKNTPGYHYILSAAVPAGPSNYKVMHLAAMSQYLDIFNLMAYDYAGSWSNVSGHDANLYPSTSNPGSTPYSTDKAITDYLAAGVPSSKIVMGMPIYGRSFEDTTGMGKAYNGIGTGTWEAGVWDYKDLPRSGATESVDTTIVASWSYDSSTQELISYDNPQVVNLKADYIKNNGLGGAMFWESSADKTGSGSLIGTAAGNLGSLDQTQNQLNYPASQYDNMKAGMPGE</sequence>
<evidence type="ECO:0000259" key="13">
    <source>
        <dbReference type="PROSITE" id="PS51910"/>
    </source>
</evidence>
<evidence type="ECO:0000256" key="1">
    <source>
        <dbReference type="ARBA" id="ARBA00000822"/>
    </source>
</evidence>
<evidence type="ECO:0000256" key="6">
    <source>
        <dbReference type="ARBA" id="ARBA00023180"/>
    </source>
</evidence>
<dbReference type="GO" id="GO:0006032">
    <property type="term" value="P:chitin catabolic process"/>
    <property type="evidence" value="ECO:0007669"/>
    <property type="project" value="UniProtKB-KW"/>
</dbReference>
<dbReference type="GO" id="GO:0000272">
    <property type="term" value="P:polysaccharide catabolic process"/>
    <property type="evidence" value="ECO:0007669"/>
    <property type="project" value="UniProtKB-KW"/>
</dbReference>
<feature type="signal peptide" evidence="12">
    <location>
        <begin position="1"/>
        <end position="21"/>
    </location>
</feature>
<dbReference type="AlphaFoldDB" id="A0A3E2HA86"/>
<dbReference type="OMA" id="SAYFDQW"/>
<dbReference type="FunFam" id="3.20.20.80:FF:000095">
    <property type="entry name" value="Endochitinase B1"/>
    <property type="match status" value="1"/>
</dbReference>
<proteinExistence type="inferred from homology"/>
<dbReference type="PROSITE" id="PS51910">
    <property type="entry name" value="GH18_2"/>
    <property type="match status" value="1"/>
</dbReference>
<dbReference type="Proteomes" id="UP000258309">
    <property type="component" value="Unassembled WGS sequence"/>
</dbReference>
<accession>A0A3E2HA86</accession>
<comment type="caution">
    <text evidence="14">The sequence shown here is derived from an EMBL/GenBank/DDBJ whole genome shotgun (WGS) entry which is preliminary data.</text>
</comment>
<dbReference type="FunFam" id="3.10.50.10:FF:000005">
    <property type="entry name" value="Endochitinase B1"/>
    <property type="match status" value="1"/>
</dbReference>
<evidence type="ECO:0000256" key="2">
    <source>
        <dbReference type="ARBA" id="ARBA00008682"/>
    </source>
</evidence>
<evidence type="ECO:0000313" key="14">
    <source>
        <dbReference type="EMBL" id="RFU30217.1"/>
    </source>
</evidence>
<organism evidence="14 15">
    <name type="scientific">Scytalidium lignicola</name>
    <name type="common">Hyphomycete</name>
    <dbReference type="NCBI Taxonomy" id="5539"/>
    <lineage>
        <taxon>Eukaryota</taxon>
        <taxon>Fungi</taxon>
        <taxon>Dikarya</taxon>
        <taxon>Ascomycota</taxon>
        <taxon>Pezizomycotina</taxon>
        <taxon>Leotiomycetes</taxon>
        <taxon>Leotiomycetes incertae sedis</taxon>
        <taxon>Scytalidium</taxon>
    </lineage>
</organism>
<feature type="non-terminal residue" evidence="14">
    <location>
        <position position="641"/>
    </location>
</feature>
<evidence type="ECO:0000256" key="4">
    <source>
        <dbReference type="ARBA" id="ARBA00022801"/>
    </source>
</evidence>
<evidence type="ECO:0000313" key="15">
    <source>
        <dbReference type="Proteomes" id="UP000258309"/>
    </source>
</evidence>
<evidence type="ECO:0000256" key="12">
    <source>
        <dbReference type="SAM" id="SignalP"/>
    </source>
</evidence>
<evidence type="ECO:0000256" key="7">
    <source>
        <dbReference type="ARBA" id="ARBA00023277"/>
    </source>
</evidence>
<feature type="region of interest" description="Disordered" evidence="11">
    <location>
        <begin position="42"/>
        <end position="67"/>
    </location>
</feature>
<dbReference type="InterPro" id="IPR001579">
    <property type="entry name" value="Glyco_hydro_18_chit_AS"/>
</dbReference>
<dbReference type="GO" id="GO:0008843">
    <property type="term" value="F:endochitinase activity"/>
    <property type="evidence" value="ECO:0007669"/>
    <property type="project" value="UniProtKB-EC"/>
</dbReference>
<comment type="similarity">
    <text evidence="2">Belongs to the glycosyl hydrolase 18 family. Chitinase class V subfamily.</text>
</comment>
<dbReference type="SUPFAM" id="SSF54556">
    <property type="entry name" value="Chitinase insertion domain"/>
    <property type="match status" value="1"/>
</dbReference>
<dbReference type="InterPro" id="IPR011583">
    <property type="entry name" value="Chitinase_II/V-like_cat"/>
</dbReference>
<dbReference type="Gene3D" id="3.10.50.10">
    <property type="match status" value="1"/>
</dbReference>